<dbReference type="InterPro" id="IPR052922">
    <property type="entry name" value="Cytidylate_Kinase-2"/>
</dbReference>
<proteinExistence type="predicted"/>
<dbReference type="Gene3D" id="3.40.50.300">
    <property type="entry name" value="P-loop containing nucleotide triphosphate hydrolases"/>
    <property type="match status" value="1"/>
</dbReference>
<dbReference type="SUPFAM" id="SSF52540">
    <property type="entry name" value="P-loop containing nucleoside triphosphate hydrolases"/>
    <property type="match status" value="1"/>
</dbReference>
<reference evidence="1" key="1">
    <citation type="submission" date="2021-12" db="EMBL/GenBank/DDBJ databases">
        <authorList>
            <person name="Li Y."/>
        </authorList>
    </citation>
    <scope>NUCLEOTIDE SEQUENCE</scope>
    <source>
        <strain evidence="1">DKSPLA3</strain>
    </source>
</reference>
<dbReference type="AlphaFoldDB" id="A0A9X1NSL3"/>
<dbReference type="Proteomes" id="UP001139089">
    <property type="component" value="Unassembled WGS sequence"/>
</dbReference>
<gene>
    <name evidence="1" type="ORF">LRX75_15040</name>
</gene>
<dbReference type="EMBL" id="JAJOZR010000009">
    <property type="protein sequence ID" value="MCD7110355.1"/>
    <property type="molecule type" value="Genomic_DNA"/>
</dbReference>
<evidence type="ECO:0000313" key="1">
    <source>
        <dbReference type="EMBL" id="MCD7110355.1"/>
    </source>
</evidence>
<organism evidence="1 2">
    <name type="scientific">Rhizobium quercicola</name>
    <dbReference type="NCBI Taxonomy" id="2901226"/>
    <lineage>
        <taxon>Bacteria</taxon>
        <taxon>Pseudomonadati</taxon>
        <taxon>Pseudomonadota</taxon>
        <taxon>Alphaproteobacteria</taxon>
        <taxon>Hyphomicrobiales</taxon>
        <taxon>Rhizobiaceae</taxon>
        <taxon>Rhizobium/Agrobacterium group</taxon>
        <taxon>Rhizobium</taxon>
    </lineage>
</organism>
<protein>
    <submittedName>
        <fullName evidence="1">AAA family ATPase</fullName>
    </submittedName>
</protein>
<dbReference type="PANTHER" id="PTHR37816:SF1">
    <property type="entry name" value="TOXIN"/>
    <property type="match status" value="1"/>
</dbReference>
<dbReference type="RefSeq" id="WP_231815583.1">
    <property type="nucleotide sequence ID" value="NZ_JAJOZR010000009.1"/>
</dbReference>
<comment type="caution">
    <text evidence="1">The sequence shown here is derived from an EMBL/GenBank/DDBJ whole genome shotgun (WGS) entry which is preliminary data.</text>
</comment>
<dbReference type="InterPro" id="IPR027417">
    <property type="entry name" value="P-loop_NTPase"/>
</dbReference>
<name>A0A9X1NSL3_9HYPH</name>
<evidence type="ECO:0000313" key="2">
    <source>
        <dbReference type="Proteomes" id="UP001139089"/>
    </source>
</evidence>
<accession>A0A9X1NSL3</accession>
<sequence>MPQTLQTVADAAVAVSRANRICVIGCSGGGKTTLSRALGQRLDLPHISMDKAFFWLPGWTKRDKAAERALIAEAVAAERWIMDGTGSSSFHLRMPRTEVVLWLRLPRWLCLLSVIRRVLTSFGRVRPDMAPGCPEQIPDREFLAYIWTFERNVAPLIEREIALHGPQVAIFTLKTRRDVARLLDLVSAAD</sequence>
<dbReference type="PANTHER" id="PTHR37816">
    <property type="entry name" value="YALI0E33011P"/>
    <property type="match status" value="1"/>
</dbReference>
<keyword evidence="2" id="KW-1185">Reference proteome</keyword>